<reference evidence="11 12" key="1">
    <citation type="journal article" date="2016" name="Nat. Commun.">
        <title>Thousands of microbial genomes shed light on interconnected biogeochemical processes in an aquifer system.</title>
        <authorList>
            <person name="Anantharaman K."/>
            <person name="Brown C.T."/>
            <person name="Hug L.A."/>
            <person name="Sharon I."/>
            <person name="Castelle C.J."/>
            <person name="Probst A.J."/>
            <person name="Thomas B.C."/>
            <person name="Singh A."/>
            <person name="Wilkins M.J."/>
            <person name="Karaoz U."/>
            <person name="Brodie E.L."/>
            <person name="Williams K.H."/>
            <person name="Hubbard S.S."/>
            <person name="Banfield J.F."/>
        </authorList>
    </citation>
    <scope>NUCLEOTIDE SEQUENCE [LARGE SCALE GENOMIC DNA]</scope>
</reference>
<evidence type="ECO:0000256" key="4">
    <source>
        <dbReference type="ARBA" id="ARBA00022960"/>
    </source>
</evidence>
<evidence type="ECO:0000256" key="3">
    <source>
        <dbReference type="ARBA" id="ARBA00022801"/>
    </source>
</evidence>
<evidence type="ECO:0000256" key="1">
    <source>
        <dbReference type="ARBA" id="ARBA00007164"/>
    </source>
</evidence>
<feature type="active site" evidence="7">
    <location>
        <position position="145"/>
    </location>
</feature>
<dbReference type="AlphaFoldDB" id="A0A1G2EVH7"/>
<keyword evidence="5" id="KW-0573">Peptidoglycan synthesis</keyword>
<keyword evidence="4" id="KW-0133">Cell shape</keyword>
<dbReference type="GO" id="GO:0006508">
    <property type="term" value="P:proteolysis"/>
    <property type="evidence" value="ECO:0007669"/>
    <property type="project" value="InterPro"/>
</dbReference>
<feature type="binding site" evidence="8">
    <location>
        <position position="261"/>
    </location>
    <ligand>
        <name>substrate</name>
    </ligand>
</feature>
<feature type="active site" description="Acyl-ester intermediate" evidence="7">
    <location>
        <position position="86"/>
    </location>
</feature>
<comment type="similarity">
    <text evidence="1 9">Belongs to the peptidase S11 family.</text>
</comment>
<dbReference type="InterPro" id="IPR018044">
    <property type="entry name" value="Peptidase_S11"/>
</dbReference>
<name>A0A1G2EVH7_9BACT</name>
<dbReference type="GO" id="GO:0008360">
    <property type="term" value="P:regulation of cell shape"/>
    <property type="evidence" value="ECO:0007669"/>
    <property type="project" value="UniProtKB-KW"/>
</dbReference>
<comment type="caution">
    <text evidence="11">The sequence shown here is derived from an EMBL/GenBank/DDBJ whole genome shotgun (WGS) entry which is preliminary data.</text>
</comment>
<accession>A0A1G2EVH7</accession>
<keyword evidence="3" id="KW-0378">Hydrolase</keyword>
<feature type="active site" description="Proton acceptor" evidence="7">
    <location>
        <position position="89"/>
    </location>
</feature>
<proteinExistence type="inferred from homology"/>
<dbReference type="Proteomes" id="UP000177486">
    <property type="component" value="Unassembled WGS sequence"/>
</dbReference>
<sequence length="314" mass="33722">MRAFFFISVLLFLASLSVSGPGVWVDVAPMEPVFSTANTALSDGELTKNNPFESLAVEAEAAAVLDLSNDKFIFQKNSDLERPLASLTKLITAAVIYDIGGSLLSEGAVIIPMTADAVLQEGDDGFLVGESFNAKDLMDSMLVRSSNDAAFALALWAKENGGKPDGAWFVNEMNLFVSRLGLQKTYFLNPTGLDMDDRLSGAYGNAEETARLFSWILKNHPDLISATSRPQITIYSLVGKKHIFESSAKPIMPIPELIAAKTGYTELAGGNLVFAYGAGPGSQFVAVILGSSYEGRFSDALKLYEATLAHVKNL</sequence>
<keyword evidence="2" id="KW-0732">Signal</keyword>
<dbReference type="InterPro" id="IPR001967">
    <property type="entry name" value="Peptidase_S11_N"/>
</dbReference>
<dbReference type="GO" id="GO:0071555">
    <property type="term" value="P:cell wall organization"/>
    <property type="evidence" value="ECO:0007669"/>
    <property type="project" value="UniProtKB-KW"/>
</dbReference>
<dbReference type="GO" id="GO:0009252">
    <property type="term" value="P:peptidoglycan biosynthetic process"/>
    <property type="evidence" value="ECO:0007669"/>
    <property type="project" value="UniProtKB-KW"/>
</dbReference>
<keyword evidence="6" id="KW-0961">Cell wall biogenesis/degradation</keyword>
<evidence type="ECO:0000256" key="6">
    <source>
        <dbReference type="ARBA" id="ARBA00023316"/>
    </source>
</evidence>
<dbReference type="InterPro" id="IPR012338">
    <property type="entry name" value="Beta-lactam/transpept-like"/>
</dbReference>
<dbReference type="Gene3D" id="3.40.710.10">
    <property type="entry name" value="DD-peptidase/beta-lactamase superfamily"/>
    <property type="match status" value="1"/>
</dbReference>
<dbReference type="SUPFAM" id="SSF56601">
    <property type="entry name" value="beta-lactamase/transpeptidase-like"/>
    <property type="match status" value="1"/>
</dbReference>
<dbReference type="Pfam" id="PF00768">
    <property type="entry name" value="Peptidase_S11"/>
    <property type="match status" value="1"/>
</dbReference>
<dbReference type="GO" id="GO:0009002">
    <property type="term" value="F:serine-type D-Ala-D-Ala carboxypeptidase activity"/>
    <property type="evidence" value="ECO:0007669"/>
    <property type="project" value="InterPro"/>
</dbReference>
<dbReference type="EMBL" id="MHMQ01000032">
    <property type="protein sequence ID" value="OGZ29814.1"/>
    <property type="molecule type" value="Genomic_DNA"/>
</dbReference>
<evidence type="ECO:0000256" key="8">
    <source>
        <dbReference type="PIRSR" id="PIRSR618044-2"/>
    </source>
</evidence>
<evidence type="ECO:0000256" key="9">
    <source>
        <dbReference type="RuleBase" id="RU004016"/>
    </source>
</evidence>
<evidence type="ECO:0000256" key="2">
    <source>
        <dbReference type="ARBA" id="ARBA00022729"/>
    </source>
</evidence>
<evidence type="ECO:0000256" key="7">
    <source>
        <dbReference type="PIRSR" id="PIRSR618044-1"/>
    </source>
</evidence>
<evidence type="ECO:0000256" key="5">
    <source>
        <dbReference type="ARBA" id="ARBA00022984"/>
    </source>
</evidence>
<organism evidence="11 12">
    <name type="scientific">Candidatus Niyogibacteria bacterium RIFCSPLOWO2_01_FULL_45_48</name>
    <dbReference type="NCBI Taxonomy" id="1801724"/>
    <lineage>
        <taxon>Bacteria</taxon>
        <taxon>Candidatus Niyogiibacteriota</taxon>
    </lineage>
</organism>
<protein>
    <recommendedName>
        <fullName evidence="10">Peptidase S11 D-alanyl-D-alanine carboxypeptidase A N-terminal domain-containing protein</fullName>
    </recommendedName>
</protein>
<feature type="domain" description="Peptidase S11 D-alanyl-D-alanine carboxypeptidase A N-terminal" evidence="10">
    <location>
        <begin position="55"/>
        <end position="291"/>
    </location>
</feature>
<evidence type="ECO:0000313" key="11">
    <source>
        <dbReference type="EMBL" id="OGZ29814.1"/>
    </source>
</evidence>
<evidence type="ECO:0000313" key="12">
    <source>
        <dbReference type="Proteomes" id="UP000177486"/>
    </source>
</evidence>
<dbReference type="PRINTS" id="PR00725">
    <property type="entry name" value="DADACBPTASE1"/>
</dbReference>
<gene>
    <name evidence="11" type="ORF">A2931_00785</name>
</gene>
<evidence type="ECO:0000259" key="10">
    <source>
        <dbReference type="Pfam" id="PF00768"/>
    </source>
</evidence>